<name>A0A3R9Q6K8_9BACT</name>
<sequence>MKRIILLAVASLLLLWLLVPTTDIVSPEWTVLVTDTAGHPVEGASVTVFSQQYTVESHDTEVTKVTGEDGRVHFPERKLHAMGLIRLLGAIRNLDQGAHASFGLHTHLATSKRGYGDPSTLDLFAQNERLDSYR</sequence>
<comment type="caution">
    <text evidence="1">The sequence shown here is derived from an EMBL/GenBank/DDBJ whole genome shotgun (WGS) entry which is preliminary data.</text>
</comment>
<keyword evidence="2" id="KW-1185">Reference proteome</keyword>
<evidence type="ECO:0000313" key="1">
    <source>
        <dbReference type="EMBL" id="RSL14671.1"/>
    </source>
</evidence>
<reference evidence="1 2" key="1">
    <citation type="submission" date="2018-12" db="EMBL/GenBank/DDBJ databases">
        <title>Sequencing of bacterial isolates from soil warming experiment in Harvard Forest, Massachusetts, USA.</title>
        <authorList>
            <person name="Deangelis K."/>
        </authorList>
    </citation>
    <scope>NUCLEOTIDE SEQUENCE [LARGE SCALE GENOMIC DNA]</scope>
    <source>
        <strain evidence="1 2">EB153</strain>
    </source>
</reference>
<protein>
    <submittedName>
        <fullName evidence="1">Uncharacterized protein</fullName>
    </submittedName>
</protein>
<dbReference type="AlphaFoldDB" id="A0A3R9Q6K8"/>
<gene>
    <name evidence="1" type="ORF">EDE15_0131</name>
</gene>
<dbReference type="EMBL" id="RSDW01000001">
    <property type="protein sequence ID" value="RSL14671.1"/>
    <property type="molecule type" value="Genomic_DNA"/>
</dbReference>
<organism evidence="1 2">
    <name type="scientific">Edaphobacter aggregans</name>
    <dbReference type="NCBI Taxonomy" id="570835"/>
    <lineage>
        <taxon>Bacteria</taxon>
        <taxon>Pseudomonadati</taxon>
        <taxon>Acidobacteriota</taxon>
        <taxon>Terriglobia</taxon>
        <taxon>Terriglobales</taxon>
        <taxon>Acidobacteriaceae</taxon>
        <taxon>Edaphobacter</taxon>
    </lineage>
</organism>
<dbReference type="Proteomes" id="UP000269669">
    <property type="component" value="Unassembled WGS sequence"/>
</dbReference>
<dbReference type="OrthoDB" id="120890at2"/>
<proteinExistence type="predicted"/>
<dbReference type="RefSeq" id="WP_125483505.1">
    <property type="nucleotide sequence ID" value="NZ_RSDW01000001.1"/>
</dbReference>
<evidence type="ECO:0000313" key="2">
    <source>
        <dbReference type="Proteomes" id="UP000269669"/>
    </source>
</evidence>
<accession>A0A3R9Q6K8</accession>